<evidence type="ECO:0000256" key="3">
    <source>
        <dbReference type="ARBA" id="ARBA00022801"/>
    </source>
</evidence>
<evidence type="ECO:0000313" key="8">
    <source>
        <dbReference type="Proteomes" id="UP000788153"/>
    </source>
</evidence>
<proteinExistence type="predicted"/>
<sequence length="220" mass="23710">MADRSDAADRVSAQGAECGERDDIAALSAALYLIDPAKPQQRAQQLLDRFGSLTAILGAGGAAETSGPIAARDREAIRALSNLFEAALRREIDKRLPLGNWQAVNDYLHLLHAGERIEVLRALFLDSRNQLIRSEVLQRGTTDQCPLHVREVLARALALGANGIILAHNHPSGDATPSKADVAITHALAMGARHLDIILHDHIIVTRSGCSSMRSLGTVW</sequence>
<dbReference type="PANTHER" id="PTHR30471">
    <property type="entry name" value="DNA REPAIR PROTEIN RADC"/>
    <property type="match status" value="1"/>
</dbReference>
<name>A0ABX0U0W6_9SPHN</name>
<dbReference type="SUPFAM" id="SSF102712">
    <property type="entry name" value="JAB1/MPN domain"/>
    <property type="match status" value="1"/>
</dbReference>
<comment type="caution">
    <text evidence="7">The sequence shown here is derived from an EMBL/GenBank/DDBJ whole genome shotgun (WGS) entry which is preliminary data.</text>
</comment>
<reference evidence="7 8" key="1">
    <citation type="submission" date="2020-03" db="EMBL/GenBank/DDBJ databases">
        <title>Genomic Encyclopedia of Type Strains, Phase IV (KMG-IV): sequencing the most valuable type-strain genomes for metagenomic binning, comparative biology and taxonomic classification.</title>
        <authorList>
            <person name="Goeker M."/>
        </authorList>
    </citation>
    <scope>NUCLEOTIDE SEQUENCE [LARGE SCALE GENOMIC DNA]</scope>
    <source>
        <strain evidence="7 8">DSM 22753</strain>
    </source>
</reference>
<dbReference type="RefSeq" id="WP_166745465.1">
    <property type="nucleotide sequence ID" value="NZ_BAAAEV010000001.1"/>
</dbReference>
<dbReference type="Proteomes" id="UP000788153">
    <property type="component" value="Unassembled WGS sequence"/>
</dbReference>
<feature type="domain" description="MPN" evidence="6">
    <location>
        <begin position="97"/>
        <end position="219"/>
    </location>
</feature>
<evidence type="ECO:0000313" key="7">
    <source>
        <dbReference type="EMBL" id="NIJ24203.1"/>
    </source>
</evidence>
<keyword evidence="5" id="KW-0482">Metalloprotease</keyword>
<evidence type="ECO:0000259" key="6">
    <source>
        <dbReference type="PROSITE" id="PS50249"/>
    </source>
</evidence>
<keyword evidence="4" id="KW-0862">Zinc</keyword>
<dbReference type="InterPro" id="IPR020891">
    <property type="entry name" value="UPF0758_CS"/>
</dbReference>
<dbReference type="PANTHER" id="PTHR30471:SF3">
    <property type="entry name" value="UPF0758 PROTEIN YEES-RELATED"/>
    <property type="match status" value="1"/>
</dbReference>
<gene>
    <name evidence="7" type="ORF">FHT01_001745</name>
</gene>
<accession>A0ABX0U0W6</accession>
<keyword evidence="8" id="KW-1185">Reference proteome</keyword>
<evidence type="ECO:0000256" key="5">
    <source>
        <dbReference type="ARBA" id="ARBA00023049"/>
    </source>
</evidence>
<evidence type="ECO:0000256" key="1">
    <source>
        <dbReference type="ARBA" id="ARBA00022670"/>
    </source>
</evidence>
<evidence type="ECO:0000256" key="2">
    <source>
        <dbReference type="ARBA" id="ARBA00022723"/>
    </source>
</evidence>
<keyword evidence="3" id="KW-0378">Hydrolase</keyword>
<organism evidence="7 8">
    <name type="scientific">Sphingomonas japonica</name>
    <dbReference type="NCBI Taxonomy" id="511662"/>
    <lineage>
        <taxon>Bacteria</taxon>
        <taxon>Pseudomonadati</taxon>
        <taxon>Pseudomonadota</taxon>
        <taxon>Alphaproteobacteria</taxon>
        <taxon>Sphingomonadales</taxon>
        <taxon>Sphingomonadaceae</taxon>
        <taxon>Sphingomonas</taxon>
    </lineage>
</organism>
<evidence type="ECO:0000256" key="4">
    <source>
        <dbReference type="ARBA" id="ARBA00022833"/>
    </source>
</evidence>
<dbReference type="PROSITE" id="PS50249">
    <property type="entry name" value="MPN"/>
    <property type="match status" value="1"/>
</dbReference>
<dbReference type="EMBL" id="JAASQP010000001">
    <property type="protein sequence ID" value="NIJ24203.1"/>
    <property type="molecule type" value="Genomic_DNA"/>
</dbReference>
<dbReference type="Gene3D" id="3.40.140.10">
    <property type="entry name" value="Cytidine Deaminase, domain 2"/>
    <property type="match status" value="1"/>
</dbReference>
<keyword evidence="2" id="KW-0479">Metal-binding</keyword>
<dbReference type="InterPro" id="IPR037518">
    <property type="entry name" value="MPN"/>
</dbReference>
<dbReference type="Pfam" id="PF04002">
    <property type="entry name" value="RadC"/>
    <property type="match status" value="1"/>
</dbReference>
<dbReference type="CDD" id="cd08071">
    <property type="entry name" value="MPN_DUF2466"/>
    <property type="match status" value="1"/>
</dbReference>
<protein>
    <submittedName>
        <fullName evidence="7">DNA repair protein RadC</fullName>
    </submittedName>
</protein>
<dbReference type="InterPro" id="IPR025657">
    <property type="entry name" value="RadC_JAB"/>
</dbReference>
<dbReference type="PROSITE" id="PS01302">
    <property type="entry name" value="UPF0758"/>
    <property type="match status" value="1"/>
</dbReference>
<dbReference type="InterPro" id="IPR001405">
    <property type="entry name" value="UPF0758"/>
</dbReference>
<keyword evidence="1" id="KW-0645">Protease</keyword>